<evidence type="ECO:0000256" key="1">
    <source>
        <dbReference type="SAM" id="Phobius"/>
    </source>
</evidence>
<dbReference type="AlphaFoldDB" id="A0A1F5AY86"/>
<dbReference type="Proteomes" id="UP000176639">
    <property type="component" value="Unassembled WGS sequence"/>
</dbReference>
<keyword evidence="1" id="KW-1133">Transmembrane helix</keyword>
<keyword evidence="1" id="KW-0812">Transmembrane</keyword>
<reference evidence="2 3" key="1">
    <citation type="journal article" date="2016" name="Nat. Commun.">
        <title>Thousands of microbial genomes shed light on interconnected biogeochemical processes in an aquifer system.</title>
        <authorList>
            <person name="Anantharaman K."/>
            <person name="Brown C.T."/>
            <person name="Hug L.A."/>
            <person name="Sharon I."/>
            <person name="Castelle C.J."/>
            <person name="Probst A.J."/>
            <person name="Thomas B.C."/>
            <person name="Singh A."/>
            <person name="Wilkins M.J."/>
            <person name="Karaoz U."/>
            <person name="Brodie E.L."/>
            <person name="Williams K.H."/>
            <person name="Hubbard S.S."/>
            <person name="Banfield J.F."/>
        </authorList>
    </citation>
    <scope>NUCLEOTIDE SEQUENCE [LARGE SCALE GENOMIC DNA]</scope>
</reference>
<evidence type="ECO:0000313" key="2">
    <source>
        <dbReference type="EMBL" id="OGD23340.1"/>
    </source>
</evidence>
<keyword evidence="1" id="KW-0472">Membrane</keyword>
<proteinExistence type="predicted"/>
<comment type="caution">
    <text evidence="2">The sequence shown here is derived from an EMBL/GenBank/DDBJ whole genome shotgun (WGS) entry which is preliminary data.</text>
</comment>
<dbReference type="EMBL" id="MEYI01000044">
    <property type="protein sequence ID" value="OGD23340.1"/>
    <property type="molecule type" value="Genomic_DNA"/>
</dbReference>
<gene>
    <name evidence="2" type="ORF">A2Z10_01465</name>
</gene>
<organism evidence="2 3">
    <name type="scientific">Candidatus Azambacteria bacterium RBG_16_47_10</name>
    <dbReference type="NCBI Taxonomy" id="1797292"/>
    <lineage>
        <taxon>Bacteria</taxon>
        <taxon>Candidatus Azamiibacteriota</taxon>
    </lineage>
</organism>
<evidence type="ECO:0000313" key="3">
    <source>
        <dbReference type="Proteomes" id="UP000176639"/>
    </source>
</evidence>
<protein>
    <submittedName>
        <fullName evidence="2">Uncharacterized protein</fullName>
    </submittedName>
</protein>
<accession>A0A1F5AY86</accession>
<sequence length="65" mass="6905">MKHIILIIIIAAAAIGIIIWFQAKPIEESLISVTNGTNLATEAQEIDIGSADNGFQEIDAGISQL</sequence>
<name>A0A1F5AY86_9BACT</name>
<feature type="transmembrane region" description="Helical" evidence="1">
    <location>
        <begin position="5"/>
        <end position="23"/>
    </location>
</feature>